<evidence type="ECO:0000313" key="1">
    <source>
        <dbReference type="EMBL" id="PHJ23428.1"/>
    </source>
</evidence>
<sequence>MLVVYIYLRVLASCLSLFSFPCLFTSSSISSLDQKEKHKHFWRKTARLAQTQCLTQLDTPSKDFLRQSIVNASLGGGLPVYIEKGVALQIHSLKTSKPVAHIKVVGDHILTSTVLDLMTGLKKMLEESTRKCLERNPIELRWLDMKRSGGKSKKRGIGGANWNAFPIGSGVNTLQFLAQQQWNSLYALAFAFVGVRFRAQRRAAFLLNRWLPETFGGSRGEPWDCLRRDPLFIYAQKSPNFTVVVRVD</sequence>
<reference evidence="1 2" key="1">
    <citation type="journal article" date="2017" name="Int. J. Parasitol.">
        <title>The genome of the protozoan parasite Cystoisospora suis and a reverse vaccinology approach to identify vaccine candidates.</title>
        <authorList>
            <person name="Palmieri N."/>
            <person name="Shrestha A."/>
            <person name="Ruttkowski B."/>
            <person name="Beck T."/>
            <person name="Vogl C."/>
            <person name="Tomley F."/>
            <person name="Blake D.P."/>
            <person name="Joachim A."/>
        </authorList>
    </citation>
    <scope>NUCLEOTIDE SEQUENCE [LARGE SCALE GENOMIC DNA]</scope>
    <source>
        <strain evidence="1 2">Wien I</strain>
    </source>
</reference>
<dbReference type="GeneID" id="94426134"/>
<dbReference type="Proteomes" id="UP000221165">
    <property type="component" value="Unassembled WGS sequence"/>
</dbReference>
<proteinExistence type="predicted"/>
<protein>
    <submittedName>
        <fullName evidence="1">Uncharacterized protein</fullName>
    </submittedName>
</protein>
<keyword evidence="2" id="KW-1185">Reference proteome</keyword>
<gene>
    <name evidence="1" type="ORF">CSUI_002724</name>
</gene>
<evidence type="ECO:0000313" key="2">
    <source>
        <dbReference type="Proteomes" id="UP000221165"/>
    </source>
</evidence>
<name>A0A2C6L6Z9_9APIC</name>
<accession>A0A2C6L6Z9</accession>
<dbReference type="AlphaFoldDB" id="A0A2C6L6Z9"/>
<dbReference type="VEuPathDB" id="ToxoDB:CSUI_002724"/>
<organism evidence="1 2">
    <name type="scientific">Cystoisospora suis</name>
    <dbReference type="NCBI Taxonomy" id="483139"/>
    <lineage>
        <taxon>Eukaryota</taxon>
        <taxon>Sar</taxon>
        <taxon>Alveolata</taxon>
        <taxon>Apicomplexa</taxon>
        <taxon>Conoidasida</taxon>
        <taxon>Coccidia</taxon>
        <taxon>Eucoccidiorida</taxon>
        <taxon>Eimeriorina</taxon>
        <taxon>Sarcocystidae</taxon>
        <taxon>Cystoisospora</taxon>
    </lineage>
</organism>
<dbReference type="EMBL" id="MIGC01001135">
    <property type="protein sequence ID" value="PHJ23428.1"/>
    <property type="molecule type" value="Genomic_DNA"/>
</dbReference>
<comment type="caution">
    <text evidence="1">The sequence shown here is derived from an EMBL/GenBank/DDBJ whole genome shotgun (WGS) entry which is preliminary data.</text>
</comment>
<dbReference type="RefSeq" id="XP_067925104.1">
    <property type="nucleotide sequence ID" value="XM_068062923.1"/>
</dbReference>